<evidence type="ECO:0008006" key="3">
    <source>
        <dbReference type="Google" id="ProtNLM"/>
    </source>
</evidence>
<sequence length="593" mass="67958">MKPSRSQTSPQRRAYNIIWTAAEDYSFEPPFVAFFQDGEPDFYMNSVIGYVHKWYDPAVIGRLFDTLEGALFHETFDGLLWIALENCVYERESAERPVLRELRLSHAEQFFLQEQRLSRQQWMAQNSLVHALQAAKCREILGKNSGLVNPWERTLYSELQYNGEMNALEIEQTTLAILKKYFHFSSSAGKENSVRLFFQKLRLKLFRPLPFKVIRSENLMVGAPDTSLSTHHLTTNTSLSKHFQESQPRHGDALYIESCFGRSIFSQEENQQINLNLCQDAHQNCRLHFTDGILGPKVLEDPLVQKALEDAKRQGEKNRAFYQSNHQVYQRSILRLARQIQNAMLVHSLPLPVPNRSGQFHPSWVWRALTLNDTRVFLASVQEQQPDFSVDLLLDASASRLENQEMIATQAYILARGLQICGIPVQVCSFLSLRGFTVIRRFCSYQNVQKRQTQPSSETSRIFDYFAAGWNRDGLAFRGVGQLMESSHNKNRLLIILTDASPNDDRKIPSAPLHGRPISLDYSGKAGIQDALTEVRKLRQNHIQVMAILNGTEDDSEAARQIYGEDFIRIENLNQFSSAAGQLIQRQIEKARG</sequence>
<dbReference type="HOGENOM" id="CLU_033787_1_0_9"/>
<dbReference type="Gene3D" id="3.40.50.410">
    <property type="entry name" value="von Willebrand factor, type A domain"/>
    <property type="match status" value="1"/>
</dbReference>
<dbReference type="InterPro" id="IPR051928">
    <property type="entry name" value="NorD/CobT"/>
</dbReference>
<dbReference type="AlphaFoldDB" id="C0CSK6"/>
<organism evidence="1 2">
    <name type="scientific">Blautia hydrogenotrophica (strain DSM 10507 / JCM 14656 / S5a33)</name>
    <name type="common">Ruminococcus hydrogenotrophicus</name>
    <dbReference type="NCBI Taxonomy" id="476272"/>
    <lineage>
        <taxon>Bacteria</taxon>
        <taxon>Bacillati</taxon>
        <taxon>Bacillota</taxon>
        <taxon>Clostridia</taxon>
        <taxon>Lachnospirales</taxon>
        <taxon>Lachnospiraceae</taxon>
        <taxon>Blautia</taxon>
    </lineage>
</organism>
<comment type="caution">
    <text evidence="1">The sequence shown here is derived from an EMBL/GenBank/DDBJ whole genome shotgun (WGS) entry which is preliminary data.</text>
</comment>
<reference evidence="1 2" key="1">
    <citation type="submission" date="2009-01" db="EMBL/GenBank/DDBJ databases">
        <authorList>
            <person name="Fulton L."/>
            <person name="Clifton S."/>
            <person name="Fulton B."/>
            <person name="Xu J."/>
            <person name="Minx P."/>
            <person name="Pepin K.H."/>
            <person name="Johnson M."/>
            <person name="Bhonagiri V."/>
            <person name="Nash W.E."/>
            <person name="Mardis E.R."/>
            <person name="Wilson R.K."/>
        </authorList>
    </citation>
    <scope>NUCLEOTIDE SEQUENCE [LARGE SCALE GENOMIC DNA]</scope>
    <source>
        <strain evidence="2">DSM 10507 / JCM 14656 / S5a33</strain>
    </source>
</reference>
<dbReference type="GeneID" id="86823180"/>
<dbReference type="InterPro" id="IPR036465">
    <property type="entry name" value="vWFA_dom_sf"/>
</dbReference>
<dbReference type="PATRIC" id="fig|476272.21.peg.561"/>
<name>C0CSK6_BLAHS</name>
<reference evidence="1 2" key="2">
    <citation type="submission" date="2009-02" db="EMBL/GenBank/DDBJ databases">
        <title>Draft genome sequence of Blautia hydrogenotrophica DSM 10507 (Ruminococcus hydrogenotrophicus DSM 10507).</title>
        <authorList>
            <person name="Sudarsanam P."/>
            <person name="Ley R."/>
            <person name="Guruge J."/>
            <person name="Turnbaugh P.J."/>
            <person name="Mahowald M."/>
            <person name="Liep D."/>
            <person name="Gordon J."/>
        </authorList>
    </citation>
    <scope>NUCLEOTIDE SEQUENCE [LARGE SCALE GENOMIC DNA]</scope>
    <source>
        <strain evidence="2">DSM 10507 / JCM 14656 / S5a33</strain>
    </source>
</reference>
<evidence type="ECO:0000313" key="1">
    <source>
        <dbReference type="EMBL" id="EEG47233.1"/>
    </source>
</evidence>
<dbReference type="eggNOG" id="COG4548">
    <property type="taxonomic scope" value="Bacteria"/>
</dbReference>
<dbReference type="SUPFAM" id="SSF53300">
    <property type="entry name" value="vWA-like"/>
    <property type="match status" value="1"/>
</dbReference>
<dbReference type="EMBL" id="ACBZ01000211">
    <property type="protein sequence ID" value="EEG47233.1"/>
    <property type="molecule type" value="Genomic_DNA"/>
</dbReference>
<evidence type="ECO:0000313" key="2">
    <source>
        <dbReference type="Proteomes" id="UP000003100"/>
    </source>
</evidence>
<keyword evidence="2" id="KW-1185">Reference proteome</keyword>
<dbReference type="RefSeq" id="WP_005952581.1">
    <property type="nucleotide sequence ID" value="NZ_CP136423.1"/>
</dbReference>
<accession>C0CSK6</accession>
<protein>
    <recommendedName>
        <fullName evidence="3">Nitric oxide reductase activation protein</fullName>
    </recommendedName>
</protein>
<gene>
    <name evidence="1" type="ORF">RUMHYD_03873</name>
</gene>
<dbReference type="Proteomes" id="UP000003100">
    <property type="component" value="Unassembled WGS sequence"/>
</dbReference>
<dbReference type="PANTHER" id="PTHR41248">
    <property type="entry name" value="NORD PROTEIN"/>
    <property type="match status" value="1"/>
</dbReference>
<proteinExistence type="predicted"/>
<dbReference type="PANTHER" id="PTHR41248:SF1">
    <property type="entry name" value="NORD PROTEIN"/>
    <property type="match status" value="1"/>
</dbReference>